<dbReference type="PROSITE" id="PS51882">
    <property type="entry name" value="G_ALPHA"/>
    <property type="match status" value="1"/>
</dbReference>
<gene>
    <name evidence="16" type="primary">LOC101567311</name>
</gene>
<dbReference type="PRINTS" id="PR00443">
    <property type="entry name" value="GPROTEINAS"/>
</dbReference>
<dbReference type="GO" id="GO:0046872">
    <property type="term" value="F:metal ion binding"/>
    <property type="evidence" value="ECO:0007669"/>
    <property type="project" value="UniProtKB-UniRule"/>
</dbReference>
<keyword evidence="15" id="KW-1185">Reference proteome</keyword>
<dbReference type="GO" id="GO:0031748">
    <property type="term" value="F:D1 dopamine receptor binding"/>
    <property type="evidence" value="ECO:0007669"/>
    <property type="project" value="TreeGrafter"/>
</dbReference>
<comment type="subunit">
    <text evidence="14">G proteins are composed of 3 units; alpha, beta and gamma. The alpha chain contains the guanine nucleotide binding site.</text>
</comment>
<accession>A0A6P3FPA6</accession>
<dbReference type="InterPro" id="IPR027417">
    <property type="entry name" value="P-loop_NTPase"/>
</dbReference>
<evidence type="ECO:0000256" key="11">
    <source>
        <dbReference type="ARBA" id="ARBA00023288"/>
    </source>
</evidence>
<comment type="subcellular location">
    <subcellularLocation>
        <location evidence="1">Cell membrane</location>
        <topology evidence="1">Lipid-anchor</topology>
    </subcellularLocation>
</comment>
<feature type="binding site" evidence="12">
    <location>
        <begin position="273"/>
        <end position="276"/>
    </location>
    <ligand>
        <name>GTP</name>
        <dbReference type="ChEBI" id="CHEBI:37565"/>
    </ligand>
</feature>
<dbReference type="OrthoDB" id="5817230at2759"/>
<dbReference type="GeneID" id="101567311"/>
<evidence type="ECO:0000256" key="10">
    <source>
        <dbReference type="ARBA" id="ARBA00023224"/>
    </source>
</evidence>
<dbReference type="Proteomes" id="UP000515203">
    <property type="component" value="Unplaced"/>
</dbReference>
<evidence type="ECO:0000256" key="3">
    <source>
        <dbReference type="ARBA" id="ARBA00022475"/>
    </source>
</evidence>
<dbReference type="SUPFAM" id="SSF47895">
    <property type="entry name" value="Transducin (alpha subunit), insertion domain"/>
    <property type="match status" value="1"/>
</dbReference>
<dbReference type="CDD" id="cd00066">
    <property type="entry name" value="G-alpha"/>
    <property type="match status" value="1"/>
</dbReference>
<evidence type="ECO:0000256" key="8">
    <source>
        <dbReference type="ARBA" id="ARBA00023136"/>
    </source>
</evidence>
<evidence type="ECO:0000256" key="7">
    <source>
        <dbReference type="ARBA" id="ARBA00023134"/>
    </source>
</evidence>
<dbReference type="Gene3D" id="1.10.400.10">
    <property type="entry name" value="GI Alpha 1, domain 2-like"/>
    <property type="match status" value="1"/>
</dbReference>
<dbReference type="GO" id="GO:0031698">
    <property type="term" value="F:beta-2 adrenergic receptor binding"/>
    <property type="evidence" value="ECO:0007669"/>
    <property type="project" value="TreeGrafter"/>
</dbReference>
<keyword evidence="4 13" id="KW-0479">Metal-binding</keyword>
<keyword evidence="3 14" id="KW-1003">Cell membrane</keyword>
<evidence type="ECO:0000256" key="2">
    <source>
        <dbReference type="ARBA" id="ARBA00007172"/>
    </source>
</evidence>
<dbReference type="GO" id="GO:0005159">
    <property type="term" value="F:insulin-like growth factor receptor binding"/>
    <property type="evidence" value="ECO:0007669"/>
    <property type="project" value="TreeGrafter"/>
</dbReference>
<evidence type="ECO:0000256" key="9">
    <source>
        <dbReference type="ARBA" id="ARBA00023139"/>
    </source>
</evidence>
<evidence type="ECO:0000313" key="15">
    <source>
        <dbReference type="Proteomes" id="UP000515203"/>
    </source>
</evidence>
<dbReference type="GO" id="GO:0031683">
    <property type="term" value="F:G-protein beta/gamma-subunit complex binding"/>
    <property type="evidence" value="ECO:0007669"/>
    <property type="project" value="UniProtKB-UniRule"/>
</dbReference>
<dbReference type="GO" id="GO:0005525">
    <property type="term" value="F:GTP binding"/>
    <property type="evidence" value="ECO:0007669"/>
    <property type="project" value="UniProtKB-UniRule"/>
</dbReference>
<protein>
    <recommendedName>
        <fullName evidence="14">Guanine nucleotide-binding protein G(s) subunit alpha</fullName>
    </recommendedName>
    <alternativeName>
        <fullName evidence="14">Adenylate cyclase-stimulating G alpha protein</fullName>
    </alternativeName>
</protein>
<feature type="binding site" evidence="12">
    <location>
        <position position="347"/>
    </location>
    <ligand>
        <name>GTP</name>
        <dbReference type="ChEBI" id="CHEBI:37565"/>
    </ligand>
</feature>
<evidence type="ECO:0000256" key="5">
    <source>
        <dbReference type="ARBA" id="ARBA00022741"/>
    </source>
</evidence>
<comment type="similarity">
    <text evidence="2 14">Belongs to the G-alpha family. G(s) subfamily.</text>
</comment>
<keyword evidence="7 12" id="KW-0342">GTP-binding</keyword>
<evidence type="ECO:0000313" key="16">
    <source>
        <dbReference type="RefSeq" id="XP_004644008.1"/>
    </source>
</evidence>
<dbReference type="PRINTS" id="PR00318">
    <property type="entry name" value="GPROTEINA"/>
</dbReference>
<dbReference type="GO" id="GO:0003924">
    <property type="term" value="F:GTPase activity"/>
    <property type="evidence" value="ECO:0007669"/>
    <property type="project" value="UniProtKB-UniRule"/>
</dbReference>
<dbReference type="GO" id="GO:0007191">
    <property type="term" value="P:adenylate cyclase-activating dopamine receptor signaling pathway"/>
    <property type="evidence" value="ECO:0007669"/>
    <property type="project" value="TreeGrafter"/>
</dbReference>
<keyword evidence="5 12" id="KW-0547">Nucleotide-binding</keyword>
<dbReference type="Pfam" id="PF00503">
    <property type="entry name" value="G-alpha"/>
    <property type="match status" value="1"/>
</dbReference>
<dbReference type="Gene3D" id="3.40.50.300">
    <property type="entry name" value="P-loop containing nucleotide triphosphate hydrolases"/>
    <property type="match status" value="1"/>
</dbReference>
<comment type="function">
    <text evidence="14">Guanine nucleotide-binding proteins (G proteins) function as transducers in numerous signaling pathways controlled by G protein-coupled receptors (GPCRs).</text>
</comment>
<evidence type="ECO:0000256" key="1">
    <source>
        <dbReference type="ARBA" id="ARBA00004193"/>
    </source>
</evidence>
<dbReference type="FunFam" id="3.40.50.300:FF:006178">
    <property type="entry name" value="Guanine nucleotide-binding protein G(s) subunit alpha isoforms short"/>
    <property type="match status" value="1"/>
</dbReference>
<dbReference type="GO" id="GO:0035255">
    <property type="term" value="F:ionotropic glutamate receptor binding"/>
    <property type="evidence" value="ECO:0007669"/>
    <property type="project" value="TreeGrafter"/>
</dbReference>
<keyword evidence="8" id="KW-0472">Membrane</keyword>
<dbReference type="GO" id="GO:0005834">
    <property type="term" value="C:heterotrimeric G-protein complex"/>
    <property type="evidence" value="ECO:0007669"/>
    <property type="project" value="UniProtKB-UniRule"/>
</dbReference>
<proteinExistence type="inferred from homology"/>
<evidence type="ECO:0000256" key="6">
    <source>
        <dbReference type="ARBA" id="ARBA00022842"/>
    </source>
</evidence>
<dbReference type="FunFam" id="1.10.400.10:FF:000003">
    <property type="entry name" value="Guanine nucleotide-binding protein G(S) subunit alpha"/>
    <property type="match status" value="1"/>
</dbReference>
<keyword evidence="6 13" id="KW-0460">Magnesium</keyword>
<dbReference type="SUPFAM" id="SSF52540">
    <property type="entry name" value="P-loop containing nucleoside triphosphate hydrolases"/>
    <property type="match status" value="1"/>
</dbReference>
<evidence type="ECO:0000256" key="4">
    <source>
        <dbReference type="ARBA" id="ARBA00022723"/>
    </source>
</evidence>
<dbReference type="InParanoid" id="A0A6P3FPA6"/>
<dbReference type="GO" id="GO:0051430">
    <property type="term" value="F:corticotropin-releasing hormone receptor 1 binding"/>
    <property type="evidence" value="ECO:0007669"/>
    <property type="project" value="TreeGrafter"/>
</dbReference>
<evidence type="ECO:0000256" key="13">
    <source>
        <dbReference type="PIRSR" id="PIRSR601019-2"/>
    </source>
</evidence>
<dbReference type="AlphaFoldDB" id="A0A6P3FPA6"/>
<dbReference type="GO" id="GO:0005737">
    <property type="term" value="C:cytoplasm"/>
    <property type="evidence" value="ECO:0007669"/>
    <property type="project" value="TreeGrafter"/>
</dbReference>
<feature type="binding site" evidence="13">
    <location>
        <position position="53"/>
    </location>
    <ligand>
        <name>Mg(2+)</name>
        <dbReference type="ChEBI" id="CHEBI:18420"/>
    </ligand>
</feature>
<name>A0A6P3FPA6_OCTDE</name>
<dbReference type="InterPro" id="IPR000367">
    <property type="entry name" value="Gprotein_alpha_S"/>
</dbReference>
<reference evidence="16" key="1">
    <citation type="submission" date="2025-08" db="UniProtKB">
        <authorList>
            <consortium name="RefSeq"/>
        </authorList>
    </citation>
    <scope>IDENTIFICATION</scope>
</reference>
<dbReference type="InterPro" id="IPR001019">
    <property type="entry name" value="Gprotein_alpha_su"/>
</dbReference>
<evidence type="ECO:0000256" key="14">
    <source>
        <dbReference type="RuleBase" id="RU369121"/>
    </source>
</evidence>
<keyword evidence="10 14" id="KW-0807">Transducer</keyword>
<sequence length="383" mass="43987">MSWFWSCGREGEGEEKVLREVSRRTHRQLKEDKRLYRATHRLLLLGPVGCGKSTLFKQAKMLLGPRFHGDSERAAEVQKVRNSLKEAIESVLVAMSRLQPPAKLAHPENQFRVDCILGARDKTSFSFPPEFFEHAKELWEDEGVRSCYDRCTQTGLLDCSRYFLDKIDVIRQPHYEPSHLDLLRCSVHIPGIFETKFQVDEANFHLLYADGLYYMCRVWAEYLSNLTAIIFVVDSSSYDQNTTGTNRLQEALNIFRSLWRRCPHPFCVLLFLNKQDLLAEKVLAGKSKIEDHFPEFAHYTTPEAAAPEPGEDPRVTRAKYFICSKFLNIVNAVGGEDRHCYPQFTCAMDSENIQRVFSDCAQLLQHAREGKLVLDGNCALIKA</sequence>
<dbReference type="GO" id="GO:0007606">
    <property type="term" value="P:sensory perception of chemical stimulus"/>
    <property type="evidence" value="ECO:0007669"/>
    <property type="project" value="TreeGrafter"/>
</dbReference>
<dbReference type="SMART" id="SM00275">
    <property type="entry name" value="G_alpha"/>
    <property type="match status" value="1"/>
</dbReference>
<keyword evidence="9" id="KW-0564">Palmitate</keyword>
<organism evidence="15 16">
    <name type="scientific">Octodon degus</name>
    <name type="common">Degu</name>
    <name type="synonym">Sciurus degus</name>
    <dbReference type="NCBI Taxonomy" id="10160"/>
    <lineage>
        <taxon>Eukaryota</taxon>
        <taxon>Metazoa</taxon>
        <taxon>Chordata</taxon>
        <taxon>Craniata</taxon>
        <taxon>Vertebrata</taxon>
        <taxon>Euteleostomi</taxon>
        <taxon>Mammalia</taxon>
        <taxon>Eutheria</taxon>
        <taxon>Euarchontoglires</taxon>
        <taxon>Glires</taxon>
        <taxon>Rodentia</taxon>
        <taxon>Hystricomorpha</taxon>
        <taxon>Octodontidae</taxon>
        <taxon>Octodon</taxon>
    </lineage>
</organism>
<dbReference type="PANTHER" id="PTHR10218">
    <property type="entry name" value="GTP-BINDING PROTEIN ALPHA SUBUNIT"/>
    <property type="match status" value="1"/>
</dbReference>
<dbReference type="RefSeq" id="XP_004644008.1">
    <property type="nucleotide sequence ID" value="XM_004643951.2"/>
</dbReference>
<evidence type="ECO:0000256" key="12">
    <source>
        <dbReference type="PIRSR" id="PIRSR601019-1"/>
    </source>
</evidence>
<keyword evidence="11" id="KW-0449">Lipoprotein</keyword>
<dbReference type="GO" id="GO:0031852">
    <property type="term" value="F:mu-type opioid receptor binding"/>
    <property type="evidence" value="ECO:0007669"/>
    <property type="project" value="TreeGrafter"/>
</dbReference>
<dbReference type="PANTHER" id="PTHR10218:SF357">
    <property type="entry name" value="GUANINE NUCLEOTIDE-BINDING PROTEIN G(S) SUBUNIT ALPHA"/>
    <property type="match status" value="1"/>
</dbReference>
<dbReference type="InterPro" id="IPR011025">
    <property type="entry name" value="GproteinA_insert"/>
</dbReference>